<evidence type="ECO:0000313" key="1">
    <source>
        <dbReference type="EMBL" id="KAK1149257.1"/>
    </source>
</evidence>
<keyword evidence="2" id="KW-1185">Reference proteome</keyword>
<evidence type="ECO:0000313" key="2">
    <source>
        <dbReference type="Proteomes" id="UP001177260"/>
    </source>
</evidence>
<proteinExistence type="predicted"/>
<comment type="caution">
    <text evidence="1">The sequence shown here is derived from an EMBL/GenBank/DDBJ whole genome shotgun (WGS) entry which is preliminary data.</text>
</comment>
<organism evidence="1 2">
    <name type="scientific">Aspergillus melleus</name>
    <dbReference type="NCBI Taxonomy" id="138277"/>
    <lineage>
        <taxon>Eukaryota</taxon>
        <taxon>Fungi</taxon>
        <taxon>Dikarya</taxon>
        <taxon>Ascomycota</taxon>
        <taxon>Pezizomycotina</taxon>
        <taxon>Eurotiomycetes</taxon>
        <taxon>Eurotiomycetidae</taxon>
        <taxon>Eurotiales</taxon>
        <taxon>Aspergillaceae</taxon>
        <taxon>Aspergillus</taxon>
        <taxon>Aspergillus subgen. Circumdati</taxon>
    </lineage>
</organism>
<protein>
    <submittedName>
        <fullName evidence="1">Uncharacterized protein</fullName>
    </submittedName>
</protein>
<sequence>MTPLFHFQSQRYGRGQWNLFYDETLEIKSQYRIVDSPELEEPNERHVHNFGDSSRANGGPGQHGISQPQEQQLIQTTQNTNRQQLK</sequence>
<name>A0ACC3BEY6_9EURO</name>
<accession>A0ACC3BEY6</accession>
<dbReference type="EMBL" id="JAOPJF010000004">
    <property type="protein sequence ID" value="KAK1149257.1"/>
    <property type="molecule type" value="Genomic_DNA"/>
</dbReference>
<gene>
    <name evidence="1" type="ORF">N8T08_006478</name>
</gene>
<reference evidence="1 2" key="1">
    <citation type="journal article" date="2023" name="ACS Omega">
        <title>Identification of the Neoaspergillic Acid Biosynthesis Gene Cluster by Establishing an In Vitro CRISPR-Ribonucleoprotein Genetic System in Aspergillus melleus.</title>
        <authorList>
            <person name="Yuan B."/>
            <person name="Grau M.F."/>
            <person name="Murata R.M."/>
            <person name="Torok T."/>
            <person name="Venkateswaran K."/>
            <person name="Stajich J.E."/>
            <person name="Wang C.C.C."/>
        </authorList>
    </citation>
    <scope>NUCLEOTIDE SEQUENCE [LARGE SCALE GENOMIC DNA]</scope>
    <source>
        <strain evidence="1 2">IMV 1140</strain>
    </source>
</reference>
<dbReference type="Proteomes" id="UP001177260">
    <property type="component" value="Unassembled WGS sequence"/>
</dbReference>